<evidence type="ECO:0000313" key="1">
    <source>
        <dbReference type="EMBL" id="OGE13446.1"/>
    </source>
</evidence>
<evidence type="ECO:0008006" key="3">
    <source>
        <dbReference type="Google" id="ProtNLM"/>
    </source>
</evidence>
<accession>A0A1F5IAQ1</accession>
<proteinExistence type="predicted"/>
<evidence type="ECO:0000313" key="2">
    <source>
        <dbReference type="Proteomes" id="UP000177300"/>
    </source>
</evidence>
<sequence>MRYSEEEIKSKLKKEFDSLENQKNRVKKNAEAVVILAAEEEDIVGQNKERIDKGLKIISTFECKPLLIYLGTQNHNKSASIYIRSKDITYKQIKSRNQANTKDQIIDLRRYSKNHEIASITIVSHIYHIPRIKRYCKILIPKVNITFWKIGKIKDYKRQVNEEIEKILEYSKKGDLPLFL</sequence>
<reference evidence="1 2" key="1">
    <citation type="journal article" date="2016" name="Nat. Commun.">
        <title>Thousands of microbial genomes shed light on interconnected biogeochemical processes in an aquifer system.</title>
        <authorList>
            <person name="Anantharaman K."/>
            <person name="Brown C.T."/>
            <person name="Hug L.A."/>
            <person name="Sharon I."/>
            <person name="Castelle C.J."/>
            <person name="Probst A.J."/>
            <person name="Thomas B.C."/>
            <person name="Singh A."/>
            <person name="Wilkins M.J."/>
            <person name="Karaoz U."/>
            <person name="Brodie E.L."/>
            <person name="Williams K.H."/>
            <person name="Hubbard S.S."/>
            <person name="Banfield J.F."/>
        </authorList>
    </citation>
    <scope>NUCLEOTIDE SEQUENCE [LARGE SCALE GENOMIC DNA]</scope>
</reference>
<dbReference type="AlphaFoldDB" id="A0A1F5IAQ1"/>
<comment type="caution">
    <text evidence="1">The sequence shown here is derived from an EMBL/GenBank/DDBJ whole genome shotgun (WGS) entry which is preliminary data.</text>
</comment>
<protein>
    <recommendedName>
        <fullName evidence="3">DUF218 domain-containing protein</fullName>
    </recommendedName>
</protein>
<dbReference type="Proteomes" id="UP000177300">
    <property type="component" value="Unassembled WGS sequence"/>
</dbReference>
<name>A0A1F5IAQ1_9BACT</name>
<organism evidence="1 2">
    <name type="scientific">Candidatus Curtissbacteria bacterium RIFCSPLOWO2_12_FULL_38_9</name>
    <dbReference type="NCBI Taxonomy" id="1797735"/>
    <lineage>
        <taxon>Bacteria</taxon>
        <taxon>Candidatus Curtissiibacteriota</taxon>
    </lineage>
</organism>
<gene>
    <name evidence="1" type="ORF">A3G14_05360</name>
</gene>
<dbReference type="EMBL" id="MFBY01000032">
    <property type="protein sequence ID" value="OGE13446.1"/>
    <property type="molecule type" value="Genomic_DNA"/>
</dbReference>